<proteinExistence type="predicted"/>
<dbReference type="EMBL" id="VSSQ01016900">
    <property type="protein sequence ID" value="MPM58683.1"/>
    <property type="molecule type" value="Genomic_DNA"/>
</dbReference>
<dbReference type="AlphaFoldDB" id="A0A645B6B4"/>
<reference evidence="1" key="1">
    <citation type="submission" date="2019-08" db="EMBL/GenBank/DDBJ databases">
        <authorList>
            <person name="Kucharzyk K."/>
            <person name="Murdoch R.W."/>
            <person name="Higgins S."/>
            <person name="Loffler F."/>
        </authorList>
    </citation>
    <scope>NUCLEOTIDE SEQUENCE</scope>
</reference>
<sequence length="66" mass="7629">MQVFGQKQTIHERSELCIKGQSIGLPNTIRKKWYAVVGRHNVIDDCIPIEQHQFPTFAELNFAFQA</sequence>
<accession>A0A645B6B4</accession>
<evidence type="ECO:0000313" key="1">
    <source>
        <dbReference type="EMBL" id="MPM58683.1"/>
    </source>
</evidence>
<gene>
    <name evidence="1" type="ORF">SDC9_105516</name>
</gene>
<organism evidence="1">
    <name type="scientific">bioreactor metagenome</name>
    <dbReference type="NCBI Taxonomy" id="1076179"/>
    <lineage>
        <taxon>unclassified sequences</taxon>
        <taxon>metagenomes</taxon>
        <taxon>ecological metagenomes</taxon>
    </lineage>
</organism>
<name>A0A645B6B4_9ZZZZ</name>
<comment type="caution">
    <text evidence="1">The sequence shown here is derived from an EMBL/GenBank/DDBJ whole genome shotgun (WGS) entry which is preliminary data.</text>
</comment>
<protein>
    <submittedName>
        <fullName evidence="1">Uncharacterized protein</fullName>
    </submittedName>
</protein>